<feature type="compositionally biased region" description="Polar residues" evidence="1">
    <location>
        <begin position="95"/>
        <end position="106"/>
    </location>
</feature>
<gene>
    <name evidence="3" type="ORF">TSPGSL018_30782</name>
</gene>
<feature type="compositionally biased region" description="Low complexity" evidence="1">
    <location>
        <begin position="35"/>
        <end position="47"/>
    </location>
</feature>
<evidence type="ECO:0000313" key="3">
    <source>
        <dbReference type="EMBL" id="JAC59712.1"/>
    </source>
</evidence>
<keyword evidence="2" id="KW-0812">Transmembrane</keyword>
<proteinExistence type="predicted"/>
<dbReference type="AlphaFoldDB" id="A0A061QH03"/>
<evidence type="ECO:0000256" key="1">
    <source>
        <dbReference type="SAM" id="MobiDB-lite"/>
    </source>
</evidence>
<feature type="region of interest" description="Disordered" evidence="1">
    <location>
        <begin position="64"/>
        <end position="113"/>
    </location>
</feature>
<evidence type="ECO:0000256" key="2">
    <source>
        <dbReference type="SAM" id="Phobius"/>
    </source>
</evidence>
<feature type="compositionally biased region" description="Polar residues" evidence="1">
    <location>
        <begin position="1"/>
        <end position="10"/>
    </location>
</feature>
<keyword evidence="2" id="KW-0472">Membrane</keyword>
<name>A0A061QH03_9CHLO</name>
<organism evidence="3">
    <name type="scientific">Tetraselmis sp. GSL018</name>
    <dbReference type="NCBI Taxonomy" id="582737"/>
    <lineage>
        <taxon>Eukaryota</taxon>
        <taxon>Viridiplantae</taxon>
        <taxon>Chlorophyta</taxon>
        <taxon>core chlorophytes</taxon>
        <taxon>Chlorodendrophyceae</taxon>
        <taxon>Chlorodendrales</taxon>
        <taxon>Chlorodendraceae</taxon>
        <taxon>Tetraselmis</taxon>
    </lineage>
</organism>
<reference evidence="3" key="1">
    <citation type="submission" date="2014-05" db="EMBL/GenBank/DDBJ databases">
        <title>The transcriptome of the halophilic microalga Tetraselmis sp. GSL018 isolated from the Great Salt Lake, Utah.</title>
        <authorList>
            <person name="Jinkerson R.E."/>
            <person name="D'Adamo S."/>
            <person name="Posewitz M.C."/>
        </authorList>
    </citation>
    <scope>NUCLEOTIDE SEQUENCE</scope>
    <source>
        <strain evidence="3">GSL018</strain>
    </source>
</reference>
<feature type="region of interest" description="Disordered" evidence="1">
    <location>
        <begin position="1"/>
        <end position="47"/>
    </location>
</feature>
<feature type="transmembrane region" description="Helical" evidence="2">
    <location>
        <begin position="144"/>
        <end position="166"/>
    </location>
</feature>
<protein>
    <submittedName>
        <fullName evidence="3">Uncharacterized protein</fullName>
    </submittedName>
</protein>
<dbReference type="EMBL" id="GBEZ01027622">
    <property type="protein sequence ID" value="JAC59712.1"/>
    <property type="molecule type" value="Transcribed_RNA"/>
</dbReference>
<keyword evidence="2" id="KW-1133">Transmembrane helix</keyword>
<feature type="transmembrane region" description="Helical" evidence="2">
    <location>
        <begin position="186"/>
        <end position="208"/>
    </location>
</feature>
<sequence>MSNFSVSSAGNREDSCASPKTPRKIVSRDMTQAKNSSSFPSPNSLLSSPDFNLAAYRHRFTPERDNGSYLSPSHRSRSPFARASRRHAKKASEANSTRISPTSSRAGSPKRNGVEESRWSSLLDSLDELSADLGEFLDQNFVEILYGVAIAMLLVVLVTSIVARAYMPPYRGWDSERRIYIAATRYSGAGLIFLLIVPVLFPLLYNFWHEFHRKSTRHRTQHVVALGAFRKGWKTGIGFYDRIGDRWRRLLGLPPLQVPVRSRQSV</sequence>
<accession>A0A061QH03</accession>